<reference evidence="1" key="1">
    <citation type="submission" date="2022-11" db="EMBL/GenBank/DDBJ databases">
        <title>Genome Sequence of Boeremia exigua.</title>
        <authorList>
            <person name="Buettner E."/>
        </authorList>
    </citation>
    <scope>NUCLEOTIDE SEQUENCE</scope>
    <source>
        <strain evidence="1">CU02</strain>
    </source>
</reference>
<dbReference type="Proteomes" id="UP001153331">
    <property type="component" value="Unassembled WGS sequence"/>
</dbReference>
<keyword evidence="2" id="KW-1185">Reference proteome</keyword>
<organism evidence="1 2">
    <name type="scientific">Boeremia exigua</name>
    <dbReference type="NCBI Taxonomy" id="749465"/>
    <lineage>
        <taxon>Eukaryota</taxon>
        <taxon>Fungi</taxon>
        <taxon>Dikarya</taxon>
        <taxon>Ascomycota</taxon>
        <taxon>Pezizomycotina</taxon>
        <taxon>Dothideomycetes</taxon>
        <taxon>Pleosporomycetidae</taxon>
        <taxon>Pleosporales</taxon>
        <taxon>Pleosporineae</taxon>
        <taxon>Didymellaceae</taxon>
        <taxon>Boeremia</taxon>
    </lineage>
</organism>
<evidence type="ECO:0000313" key="2">
    <source>
        <dbReference type="Proteomes" id="UP001153331"/>
    </source>
</evidence>
<protein>
    <submittedName>
        <fullName evidence="1">Uncharacterized protein</fullName>
    </submittedName>
</protein>
<comment type="caution">
    <text evidence="1">The sequence shown here is derived from an EMBL/GenBank/DDBJ whole genome shotgun (WGS) entry which is preliminary data.</text>
</comment>
<gene>
    <name evidence="1" type="ORF">OPT61_g7183</name>
</gene>
<proteinExistence type="predicted"/>
<dbReference type="EMBL" id="JAPHNI010000568">
    <property type="protein sequence ID" value="KAJ8109811.1"/>
    <property type="molecule type" value="Genomic_DNA"/>
</dbReference>
<accession>A0ACC2I3F7</accession>
<evidence type="ECO:0000313" key="1">
    <source>
        <dbReference type="EMBL" id="KAJ8109811.1"/>
    </source>
</evidence>
<name>A0ACC2I3F7_9PLEO</name>
<sequence>MAQIYKDCDSMVIWLGSKDQKFREAADEFIYKPRPHSLSTLLHDDYFTRLWVVQEVLLARAVRIMCYGTSGHVEIPWDDVHAVATGSSLWLQQHGHTKAVLALIANQGMNRYEGLRVTIARFSGYECENPRDKVYGLLGIVKPKERLEVDYTKSVQDVFLDAARTLQASKMDRPDRVNCKARLESLARKMNLATEDRGLVGLRAMLQDVFASTKTERSLLAKLPKTARVRTMGFDPQRSGASLADDASKRRLARWWCEFEGKRYYHACCSCQSTAMCRCNPGKAIVRKTLGFPWVAAGVKLTTKQKQALDGVATKADAAKASASKEGMSAEVGEQEDADEDEDGGVDGGAMEVDLPEDAVSADEDEDLIEYLEAAAAIETPKIGPQSKKAQKSSL</sequence>